<dbReference type="PANTHER" id="PTHR38467">
    <property type="match status" value="1"/>
</dbReference>
<name>A0ABP9PB45_9BACT</name>
<organism evidence="2 3">
    <name type="scientific">Prosthecobacter algae</name>
    <dbReference type="NCBI Taxonomy" id="1144682"/>
    <lineage>
        <taxon>Bacteria</taxon>
        <taxon>Pseudomonadati</taxon>
        <taxon>Verrucomicrobiota</taxon>
        <taxon>Verrucomicrobiia</taxon>
        <taxon>Verrucomicrobiales</taxon>
        <taxon>Verrucomicrobiaceae</taxon>
        <taxon>Prosthecobacter</taxon>
    </lineage>
</organism>
<dbReference type="RefSeq" id="WP_345737420.1">
    <property type="nucleotide sequence ID" value="NZ_BAABIA010000006.1"/>
</dbReference>
<comment type="caution">
    <text evidence="2">The sequence shown here is derived from an EMBL/GenBank/DDBJ whole genome shotgun (WGS) entry which is preliminary data.</text>
</comment>
<evidence type="ECO:0000313" key="2">
    <source>
        <dbReference type="EMBL" id="GAA5143747.1"/>
    </source>
</evidence>
<dbReference type="PANTHER" id="PTHR38467:SF1">
    <property type="entry name" value="CONJUGATIVE TRANSFER: ASSEMBLY"/>
    <property type="match status" value="1"/>
</dbReference>
<keyword evidence="3" id="KW-1185">Reference proteome</keyword>
<dbReference type="InterPro" id="IPR027417">
    <property type="entry name" value="P-loop_NTPase"/>
</dbReference>
<dbReference type="InterPro" id="IPR053155">
    <property type="entry name" value="F-pilin_assembly_TraC"/>
</dbReference>
<reference evidence="3" key="1">
    <citation type="journal article" date="2019" name="Int. J. Syst. Evol. Microbiol.">
        <title>The Global Catalogue of Microorganisms (GCM) 10K type strain sequencing project: providing services to taxonomists for standard genome sequencing and annotation.</title>
        <authorList>
            <consortium name="The Broad Institute Genomics Platform"/>
            <consortium name="The Broad Institute Genome Sequencing Center for Infectious Disease"/>
            <person name="Wu L."/>
            <person name="Ma J."/>
        </authorList>
    </citation>
    <scope>NUCLEOTIDE SEQUENCE [LARGE SCALE GENOMIC DNA]</scope>
    <source>
        <strain evidence="3">JCM 18053</strain>
    </source>
</reference>
<proteinExistence type="predicted"/>
<evidence type="ECO:0000313" key="3">
    <source>
        <dbReference type="Proteomes" id="UP001499852"/>
    </source>
</evidence>
<dbReference type="Gene3D" id="1.10.8.730">
    <property type="match status" value="1"/>
</dbReference>
<dbReference type="Proteomes" id="UP001499852">
    <property type="component" value="Unassembled WGS sequence"/>
</dbReference>
<feature type="domain" description="TraG P-loop" evidence="1">
    <location>
        <begin position="622"/>
        <end position="838"/>
    </location>
</feature>
<protein>
    <recommendedName>
        <fullName evidence="1">TraG P-loop domain-containing protein</fullName>
    </recommendedName>
</protein>
<dbReference type="SUPFAM" id="SSF52540">
    <property type="entry name" value="P-loop containing nucleoside triphosphate hydrolases"/>
    <property type="match status" value="1"/>
</dbReference>
<accession>A0ABP9PB45</accession>
<gene>
    <name evidence="2" type="ORF">GCM10023213_32370</name>
</gene>
<dbReference type="EMBL" id="BAABIA010000006">
    <property type="protein sequence ID" value="GAA5143747.1"/>
    <property type="molecule type" value="Genomic_DNA"/>
</dbReference>
<dbReference type="InterPro" id="IPR043964">
    <property type="entry name" value="P-loop_TraG"/>
</dbReference>
<evidence type="ECO:0000259" key="1">
    <source>
        <dbReference type="Pfam" id="PF19044"/>
    </source>
</evidence>
<dbReference type="Gene3D" id="3.40.50.300">
    <property type="entry name" value="P-loop containing nucleotide triphosphate hydrolases"/>
    <property type="match status" value="1"/>
</dbReference>
<dbReference type="Pfam" id="PF19044">
    <property type="entry name" value="P-loop_TraG"/>
    <property type="match status" value="1"/>
</dbReference>
<sequence length="920" mass="104843">MNKTNSISETAPNGYFVRDLIVYGSLRHGGAVAKGFVFEPPDLANAATSELNGFQDQLSLLLASLDDHQRLQVQWYCDSDYRQELLRYHDETQNAANVWTRRVRNERFTRYWTAMTERQLRRQRLVLWISRRIDHSPSSSLSRAALTQHYEHLLDQLQQEFAHVEETLRHIFSGQGARLHAMSDEDHYRHYARFLNPSFADRFDFDPLSTFEPQLSIQENCWHSEGHASPDGGFWMDGHYHSILVMSRWPRVTFPGIIHRLTHLRLLDYAITVNVEPLSVHAEITREEKAHDRLAGDYASEKKVSLLTAMQKKERKIAALMQGHTLPFQALFVIHVWDKTKAGVSAKAIALKNAVNSMNGAQYVESTLPATTRKLYFQTWPGWLWGRYTCRHLYAEHSYLADLLPISATFTGHLDGAEALYDGNADNLVGLRTFLGGGGSQTPQHAVVLGMSGAGKSVTMCDLLSQTELYFDYTVLIEEGLSYGIYTKTVEPGAEPIILQPDGTHTLNYLDTAGLPLTPLHLSTATALVARMVGLPADEDRQRLQQAQIARYLNQLYDDAFNEWCQSHPQKLVPIARHAVALMAYRRDKLPPGTSSLEAFADFRDWSEAHRDESKSYLESFSESEVLRYLKEPDSSREVRNLAFASFHPSEYPTHQMLQELMHLEAHGAEKDAVRQIATLLQPWCRNGLYGPLFDGETNLSLHGRIVHFELGCIPESAPELKAAAGFLITHHTRQHLVTLPRSQRKRIVYEEVARFLDIPEGEKIVRESYAQMRKFNCWTVSIVQQYARFKESRIRSTVFGNSRQFILLRQNDRADLEDIAQDIELPEITQQRIMGYPLPDQQPGRKFTAFTYFHLDTPRPLCGTVHNIASPEMLYCSSTSGDHFERRARQLKAHGDLIEGIVTEAERQSAETTANPTLP</sequence>